<evidence type="ECO:0000256" key="16">
    <source>
        <dbReference type="SAM" id="MobiDB-lite"/>
    </source>
</evidence>
<evidence type="ECO:0000256" key="3">
    <source>
        <dbReference type="ARBA" id="ARBA00007103"/>
    </source>
</evidence>
<evidence type="ECO:0000313" key="18">
    <source>
        <dbReference type="EMBL" id="EMC95283.1"/>
    </source>
</evidence>
<evidence type="ECO:0000259" key="17">
    <source>
        <dbReference type="Pfam" id="PF00291"/>
    </source>
</evidence>
<comment type="similarity">
    <text evidence="3">Belongs to the cysteine synthase/cystathionine beta-synthase family.</text>
</comment>
<dbReference type="PANTHER" id="PTHR10314">
    <property type="entry name" value="CYSTATHIONINE BETA-SYNTHASE"/>
    <property type="match status" value="1"/>
</dbReference>
<dbReference type="PROSITE" id="PS00901">
    <property type="entry name" value="CYS_SYNTHASE"/>
    <property type="match status" value="1"/>
</dbReference>
<keyword evidence="6" id="KW-0812">Transmembrane</keyword>
<keyword evidence="5" id="KW-0808">Transferase</keyword>
<sequence>MGIFANVANAIWARLLDHKGKVTSFGGFLFGILCALAFKDFYPDLEHSFRRRMRRLRGPEIPHLAPGQHDQVRLEDHTERKSSGLVVDSNDARRTLDSIGANIAVGVEGLVGHTPLVKLKYLSEATDCEILAKAEYLNGAGNSPKDRVALSMINLAEEEGLLVPGRGDTIYEGTVGSTGISLAAVCRARGYKAYICMPDDQATEKSDLLLKLGAIVERVRPASIVDQDQFVNLARRRAEEHTDDSDKPGRGFFADQFENTANYLAHQNTTGPEIYAQTQGHIDAFVAGAGTGGTISGVALALKPLLPDMQVVLADPQGSGLYNKIKYGVLFSATETEGTRRRHQVDSIVEGVGINRLTANFSAGMHLIDDAVKVGDKQAMQMARWLVEKEGLFVGASSAVNCVAAAYLAKKLGKGKTIVTVLCDSGTRHLSKFWKEAGNIEAAEEELDLEEILDGVK</sequence>
<dbReference type="GO" id="GO:0005741">
    <property type="term" value="C:mitochondrial outer membrane"/>
    <property type="evidence" value="ECO:0007669"/>
    <property type="project" value="UniProtKB-SubCell"/>
</dbReference>
<feature type="region of interest" description="Disordered" evidence="16">
    <location>
        <begin position="60"/>
        <end position="83"/>
    </location>
</feature>
<keyword evidence="10" id="KW-0472">Membrane</keyword>
<dbReference type="STRING" id="717646.M2MUN4"/>
<feature type="domain" description="Tryptophan synthase beta chain-like PALP" evidence="17">
    <location>
        <begin position="108"/>
        <end position="424"/>
    </location>
</feature>
<proteinExistence type="inferred from homology"/>
<dbReference type="HOGENOM" id="CLU_021018_1_0_1"/>
<dbReference type="SUPFAM" id="SSF53686">
    <property type="entry name" value="Tryptophan synthase beta subunit-like PLP-dependent enzymes"/>
    <property type="match status" value="1"/>
</dbReference>
<feature type="compositionally biased region" description="Basic and acidic residues" evidence="16">
    <location>
        <begin position="70"/>
        <end position="82"/>
    </location>
</feature>
<evidence type="ECO:0000256" key="6">
    <source>
        <dbReference type="ARBA" id="ARBA00022692"/>
    </source>
</evidence>
<dbReference type="Pfam" id="PF00291">
    <property type="entry name" value="PALP"/>
    <property type="match status" value="1"/>
</dbReference>
<dbReference type="InterPro" id="IPR001216">
    <property type="entry name" value="P-phosphate_BS"/>
</dbReference>
<reference evidence="18 19" key="1">
    <citation type="journal article" date="2012" name="PLoS Pathog.">
        <title>Diverse lifestyles and strategies of plant pathogenesis encoded in the genomes of eighteen Dothideomycetes fungi.</title>
        <authorList>
            <person name="Ohm R.A."/>
            <person name="Feau N."/>
            <person name="Henrissat B."/>
            <person name="Schoch C.L."/>
            <person name="Horwitz B.A."/>
            <person name="Barry K.W."/>
            <person name="Condon B.J."/>
            <person name="Copeland A.C."/>
            <person name="Dhillon B."/>
            <person name="Glaser F."/>
            <person name="Hesse C.N."/>
            <person name="Kosti I."/>
            <person name="LaButti K."/>
            <person name="Lindquist E.A."/>
            <person name="Lucas S."/>
            <person name="Salamov A.A."/>
            <person name="Bradshaw R.E."/>
            <person name="Ciuffetti L."/>
            <person name="Hamelin R.C."/>
            <person name="Kema G.H.J."/>
            <person name="Lawrence C."/>
            <person name="Scott J.A."/>
            <person name="Spatafora J.W."/>
            <person name="Turgeon B.G."/>
            <person name="de Wit P.J.G.M."/>
            <person name="Zhong S."/>
            <person name="Goodwin S.B."/>
            <person name="Grigoriev I.V."/>
        </authorList>
    </citation>
    <scope>NUCLEOTIDE SEQUENCE [LARGE SCALE GENOMIC DNA]</scope>
    <source>
        <strain evidence="18 19">UAMH 10762</strain>
    </source>
</reference>
<accession>M2MUN4</accession>
<gene>
    <name evidence="18" type="ORF">BAUCODRAFT_577926</name>
</gene>
<keyword evidence="9" id="KW-0496">Mitochondrion</keyword>
<comment type="subcellular location">
    <subcellularLocation>
        <location evidence="2">Mitochondrion outer membrane</location>
        <topology evidence="2">Single-pass membrane protein</topology>
    </subcellularLocation>
</comment>
<keyword evidence="7" id="KW-1000">Mitochondrion outer membrane</keyword>
<comment type="catalytic activity">
    <reaction evidence="11">
        <text>O-acetyl-L-serine + hydrogen sulfide = L-cysteine + acetate</text>
        <dbReference type="Rhea" id="RHEA:14829"/>
        <dbReference type="ChEBI" id="CHEBI:29919"/>
        <dbReference type="ChEBI" id="CHEBI:30089"/>
        <dbReference type="ChEBI" id="CHEBI:35235"/>
        <dbReference type="ChEBI" id="CHEBI:58340"/>
        <dbReference type="EC" id="2.5.1.47"/>
    </reaction>
</comment>
<evidence type="ECO:0000256" key="2">
    <source>
        <dbReference type="ARBA" id="ARBA00004572"/>
    </source>
</evidence>
<evidence type="ECO:0000256" key="12">
    <source>
        <dbReference type="ARBA" id="ARBA00072090"/>
    </source>
</evidence>
<dbReference type="CDD" id="cd01561">
    <property type="entry name" value="CBS_like"/>
    <property type="match status" value="1"/>
</dbReference>
<dbReference type="OrthoDB" id="10259545at2759"/>
<dbReference type="AlphaFoldDB" id="M2MUN4"/>
<dbReference type="EMBL" id="KB445557">
    <property type="protein sequence ID" value="EMC95283.1"/>
    <property type="molecule type" value="Genomic_DNA"/>
</dbReference>
<evidence type="ECO:0000256" key="11">
    <source>
        <dbReference type="ARBA" id="ARBA00047931"/>
    </source>
</evidence>
<dbReference type="KEGG" id="bcom:BAUCODRAFT_577926"/>
<dbReference type="GO" id="GO:0004124">
    <property type="term" value="F:cysteine synthase activity"/>
    <property type="evidence" value="ECO:0007669"/>
    <property type="project" value="UniProtKB-EC"/>
</dbReference>
<keyword evidence="19" id="KW-1185">Reference proteome</keyword>
<dbReference type="Gene3D" id="3.40.50.1100">
    <property type="match status" value="2"/>
</dbReference>
<comment type="cofactor">
    <cofactor evidence="1">
        <name>pyridoxal 5'-phosphate</name>
        <dbReference type="ChEBI" id="CHEBI:597326"/>
    </cofactor>
</comment>
<dbReference type="RefSeq" id="XP_007677816.1">
    <property type="nucleotide sequence ID" value="XM_007679626.1"/>
</dbReference>
<dbReference type="EC" id="2.5.1.47" evidence="4"/>
<dbReference type="eggNOG" id="KOG1481">
    <property type="taxonomic scope" value="Eukaryota"/>
</dbReference>
<dbReference type="FunFam" id="3.40.50.1100:FF:000096">
    <property type="entry name" value="Related to cysteine synthase"/>
    <property type="match status" value="1"/>
</dbReference>
<keyword evidence="8" id="KW-1133">Transmembrane helix</keyword>
<evidence type="ECO:0000256" key="8">
    <source>
        <dbReference type="ARBA" id="ARBA00022989"/>
    </source>
</evidence>
<dbReference type="GO" id="GO:0006535">
    <property type="term" value="P:cysteine biosynthetic process from serine"/>
    <property type="evidence" value="ECO:0007669"/>
    <property type="project" value="InterPro"/>
</dbReference>
<protein>
    <recommendedName>
        <fullName evidence="12">Cysteine synthase 2</fullName>
        <ecNumber evidence="4">2.5.1.47</ecNumber>
    </recommendedName>
    <alternativeName>
        <fullName evidence="14">Cysteine synthase-like protein</fullName>
    </alternativeName>
    <alternativeName>
        <fullName evidence="13">O-acetylserine (thiol)-lyase 2</fullName>
    </alternativeName>
    <alternativeName>
        <fullName evidence="15">O-acetylserine sulfhydrylase 2</fullName>
    </alternativeName>
</protein>
<evidence type="ECO:0000256" key="14">
    <source>
        <dbReference type="ARBA" id="ARBA00078545"/>
    </source>
</evidence>
<evidence type="ECO:0000256" key="13">
    <source>
        <dbReference type="ARBA" id="ARBA00078263"/>
    </source>
</evidence>
<evidence type="ECO:0000256" key="4">
    <source>
        <dbReference type="ARBA" id="ARBA00012681"/>
    </source>
</evidence>
<dbReference type="InterPro" id="IPR036052">
    <property type="entry name" value="TrpB-like_PALP_sf"/>
</dbReference>
<dbReference type="GeneID" id="19115745"/>
<evidence type="ECO:0000256" key="15">
    <source>
        <dbReference type="ARBA" id="ARBA00079149"/>
    </source>
</evidence>
<name>M2MUN4_BAUPA</name>
<evidence type="ECO:0000256" key="7">
    <source>
        <dbReference type="ARBA" id="ARBA00022787"/>
    </source>
</evidence>
<evidence type="ECO:0000256" key="9">
    <source>
        <dbReference type="ARBA" id="ARBA00023128"/>
    </source>
</evidence>
<evidence type="ECO:0000313" key="19">
    <source>
        <dbReference type="Proteomes" id="UP000011761"/>
    </source>
</evidence>
<organism evidence="18 19">
    <name type="scientific">Baudoinia panamericana (strain UAMH 10762)</name>
    <name type="common">Angels' share fungus</name>
    <name type="synonym">Baudoinia compniacensis (strain UAMH 10762)</name>
    <dbReference type="NCBI Taxonomy" id="717646"/>
    <lineage>
        <taxon>Eukaryota</taxon>
        <taxon>Fungi</taxon>
        <taxon>Dikarya</taxon>
        <taxon>Ascomycota</taxon>
        <taxon>Pezizomycotina</taxon>
        <taxon>Dothideomycetes</taxon>
        <taxon>Dothideomycetidae</taxon>
        <taxon>Mycosphaerellales</taxon>
        <taxon>Teratosphaeriaceae</taxon>
        <taxon>Baudoinia</taxon>
    </lineage>
</organism>
<evidence type="ECO:0000256" key="10">
    <source>
        <dbReference type="ARBA" id="ARBA00023136"/>
    </source>
</evidence>
<dbReference type="OMA" id="WMADYGF"/>
<evidence type="ECO:0000256" key="1">
    <source>
        <dbReference type="ARBA" id="ARBA00001933"/>
    </source>
</evidence>
<dbReference type="InterPro" id="IPR001926">
    <property type="entry name" value="TrpB-like_PALP"/>
</dbReference>
<dbReference type="Proteomes" id="UP000011761">
    <property type="component" value="Unassembled WGS sequence"/>
</dbReference>
<evidence type="ECO:0000256" key="5">
    <source>
        <dbReference type="ARBA" id="ARBA00022679"/>
    </source>
</evidence>
<dbReference type="InterPro" id="IPR050214">
    <property type="entry name" value="Cys_Synth/Cystath_Beta-Synth"/>
</dbReference>